<dbReference type="GO" id="GO:0005829">
    <property type="term" value="C:cytosol"/>
    <property type="evidence" value="ECO:0007669"/>
    <property type="project" value="TreeGrafter"/>
</dbReference>
<dbReference type="EMBL" id="SLWX01000013">
    <property type="protein sequence ID" value="TCO74479.1"/>
    <property type="molecule type" value="Genomic_DNA"/>
</dbReference>
<dbReference type="RefSeq" id="WP_117318990.1">
    <property type="nucleotide sequence ID" value="NZ_QQSW01000017.1"/>
</dbReference>
<dbReference type="GO" id="GO:0003677">
    <property type="term" value="F:DNA binding"/>
    <property type="evidence" value="ECO:0007669"/>
    <property type="project" value="UniProtKB-KW"/>
</dbReference>
<dbReference type="PANTHER" id="PTHR24567:SF74">
    <property type="entry name" value="HTH-TYPE TRANSCRIPTIONAL REGULATOR ARCR"/>
    <property type="match status" value="1"/>
</dbReference>
<name>A0A4R2KTR2_9GAMM</name>
<dbReference type="InterPro" id="IPR014710">
    <property type="entry name" value="RmlC-like_jellyroll"/>
</dbReference>
<evidence type="ECO:0000259" key="4">
    <source>
        <dbReference type="PROSITE" id="PS50042"/>
    </source>
</evidence>
<comment type="caution">
    <text evidence="6">The sequence shown here is derived from an EMBL/GenBank/DDBJ whole genome shotgun (WGS) entry which is preliminary data.</text>
</comment>
<dbReference type="SUPFAM" id="SSF51206">
    <property type="entry name" value="cAMP-binding domain-like"/>
    <property type="match status" value="1"/>
</dbReference>
<evidence type="ECO:0000313" key="6">
    <source>
        <dbReference type="EMBL" id="TCO74479.1"/>
    </source>
</evidence>
<dbReference type="PROSITE" id="PS51063">
    <property type="entry name" value="HTH_CRP_2"/>
    <property type="match status" value="1"/>
</dbReference>
<dbReference type="InterPro" id="IPR012318">
    <property type="entry name" value="HTH_CRP"/>
</dbReference>
<evidence type="ECO:0000259" key="5">
    <source>
        <dbReference type="PROSITE" id="PS51063"/>
    </source>
</evidence>
<dbReference type="PANTHER" id="PTHR24567">
    <property type="entry name" value="CRP FAMILY TRANSCRIPTIONAL REGULATORY PROTEIN"/>
    <property type="match status" value="1"/>
</dbReference>
<dbReference type="OrthoDB" id="8969464at2"/>
<keyword evidence="3" id="KW-0804">Transcription</keyword>
<sequence>MSPIANGVGHPPAAGNQLLDYLPRQQREAVLANCDPINLVFGTVLCDVGQPFSHVYFPVSGSISLLRTVHGHEPFATENIGCEGMLGATLVLGINQAPQRAVVHAAGLALRIESERIREAMVRFPALQTVLQRYLYLVLNELSQSAGCVRFHDVGSRLARALLLAHDRVSADDLPVLTHRLLADMLGVQRGSVTIAAAKLQRRGIIRYSRGRIAILDRAGLEAVACGCYRAGIENYQAMFPRYASECVPDKA</sequence>
<dbReference type="PROSITE" id="PS50042">
    <property type="entry name" value="CNMP_BINDING_3"/>
    <property type="match status" value="1"/>
</dbReference>
<feature type="domain" description="Cyclic nucleotide-binding" evidence="4">
    <location>
        <begin position="18"/>
        <end position="105"/>
    </location>
</feature>
<dbReference type="GO" id="GO:0003700">
    <property type="term" value="F:DNA-binding transcription factor activity"/>
    <property type="evidence" value="ECO:0007669"/>
    <property type="project" value="TreeGrafter"/>
</dbReference>
<evidence type="ECO:0000256" key="1">
    <source>
        <dbReference type="ARBA" id="ARBA00023015"/>
    </source>
</evidence>
<dbReference type="SUPFAM" id="SSF46785">
    <property type="entry name" value="Winged helix' DNA-binding domain"/>
    <property type="match status" value="1"/>
</dbReference>
<feature type="domain" description="HTH crp-type" evidence="5">
    <location>
        <begin position="152"/>
        <end position="219"/>
    </location>
</feature>
<dbReference type="InterPro" id="IPR036388">
    <property type="entry name" value="WH-like_DNA-bd_sf"/>
</dbReference>
<proteinExistence type="predicted"/>
<reference evidence="6 7" key="1">
    <citation type="submission" date="2019-03" db="EMBL/GenBank/DDBJ databases">
        <title>Genomic Encyclopedia of Type Strains, Phase IV (KMG-IV): sequencing the most valuable type-strain genomes for metagenomic binning, comparative biology and taxonomic classification.</title>
        <authorList>
            <person name="Goeker M."/>
        </authorList>
    </citation>
    <scope>NUCLEOTIDE SEQUENCE [LARGE SCALE GENOMIC DNA]</scope>
    <source>
        <strain evidence="6 7">DSM 23344</strain>
    </source>
</reference>
<dbReference type="InterPro" id="IPR050397">
    <property type="entry name" value="Env_Response_Regulators"/>
</dbReference>
<dbReference type="InterPro" id="IPR036390">
    <property type="entry name" value="WH_DNA-bd_sf"/>
</dbReference>
<dbReference type="SMART" id="SM00419">
    <property type="entry name" value="HTH_CRP"/>
    <property type="match status" value="1"/>
</dbReference>
<keyword evidence="2" id="KW-0238">DNA-binding</keyword>
<dbReference type="AlphaFoldDB" id="A0A4R2KTR2"/>
<dbReference type="Gene3D" id="1.10.10.10">
    <property type="entry name" value="Winged helix-like DNA-binding domain superfamily/Winged helix DNA-binding domain"/>
    <property type="match status" value="1"/>
</dbReference>
<dbReference type="Pfam" id="PF13545">
    <property type="entry name" value="HTH_Crp_2"/>
    <property type="match status" value="1"/>
</dbReference>
<keyword evidence="7" id="KW-1185">Reference proteome</keyword>
<accession>A0A4R2KTR2</accession>
<evidence type="ECO:0000256" key="2">
    <source>
        <dbReference type="ARBA" id="ARBA00023125"/>
    </source>
</evidence>
<keyword evidence="1" id="KW-0805">Transcription regulation</keyword>
<evidence type="ECO:0000313" key="7">
    <source>
        <dbReference type="Proteomes" id="UP000294980"/>
    </source>
</evidence>
<protein>
    <submittedName>
        <fullName evidence="6">CRP-like cAMP-binding protein</fullName>
    </submittedName>
</protein>
<organism evidence="6 7">
    <name type="scientific">Chromatocurvus halotolerans</name>
    <dbReference type="NCBI Taxonomy" id="1132028"/>
    <lineage>
        <taxon>Bacteria</taxon>
        <taxon>Pseudomonadati</taxon>
        <taxon>Pseudomonadota</taxon>
        <taxon>Gammaproteobacteria</taxon>
        <taxon>Cellvibrionales</taxon>
        <taxon>Halieaceae</taxon>
        <taxon>Chromatocurvus</taxon>
    </lineage>
</organism>
<dbReference type="InterPro" id="IPR000595">
    <property type="entry name" value="cNMP-bd_dom"/>
</dbReference>
<dbReference type="Proteomes" id="UP000294980">
    <property type="component" value="Unassembled WGS sequence"/>
</dbReference>
<dbReference type="Gene3D" id="2.60.120.10">
    <property type="entry name" value="Jelly Rolls"/>
    <property type="match status" value="1"/>
</dbReference>
<dbReference type="InterPro" id="IPR018490">
    <property type="entry name" value="cNMP-bd_dom_sf"/>
</dbReference>
<gene>
    <name evidence="6" type="ORF">EV688_11333</name>
</gene>
<evidence type="ECO:0000256" key="3">
    <source>
        <dbReference type="ARBA" id="ARBA00023163"/>
    </source>
</evidence>